<sequence>MATITVTSTADRGAGSLRSAIAKAKKGDTIQFAKKLSQKTISLTSGQLSLDKSVTIDGKKAPGLTISGNNSSRVFLVERNQKATFKNLTIANGKTKGGGGGILTRHESTLNLFNVALRNNTSALGGGIRVGHLAKANIINSRFTGNDGTLTNKYAGFSAGAISHDESRAHLIVKGSTFANNRGFNGGAIYGRSTVAFRVENSVFRNNVAVNRGGGGAIFTDGVSSIGYSGPGNKGTIVIRGSRFEGNQAQGMGGALFLWGYGKDKAIIKDTVIIDNKVTFNAKGDAKGGAIWAKIGLNLENVTLANNTATQQGGALWLESNLPANIVNSTFSGNRVFKDAGGAMFLNNRSTPVNITNSTIAYNSAGRANGALWYARNHAVTLKNSIIAFNTADKDKRQNQVGFQAIDGGGNVEFSSDRKSMRVLKNSLVADPKLAPLKQRNGALIHPLRSGSPAIDGGSRAGAIAGNQRGIQQNNRANISAFEGTFSTSPKARIESIGEYGNLTLNHRWKTVSLDDTYKNPVVLVSDPTVNDSDPVAIRLRNVGKQSFQIRLQEPNYSDGIHKNESLSYLVMEAGDWTLNDGTRISAGTYNSNRLTSQGFDTRKLQGFDKTPTILSQVQTNNGGDWVTTRVKQQSSQGFQLAMQEEEALNQGGHATETLGWLAIEQGTANDGDTLLHGGTTSRSYDHNRSQVNFKAGFDTAPSLIAKLGSFYGADTANIRIDDITRQSFGVGVYEEKSLNSELNHTPESISFLALEGQSGILSGMAV</sequence>
<dbReference type="NCBIfam" id="NF041518">
    <property type="entry name" value="choice_anch_Q"/>
    <property type="match status" value="1"/>
</dbReference>
<keyword evidence="2" id="KW-1185">Reference proteome</keyword>
<dbReference type="AlphaFoldDB" id="A0A6M0RXL9"/>
<dbReference type="PANTHER" id="PTHR11319">
    <property type="entry name" value="G PROTEIN-COUPLED RECEPTOR-RELATED"/>
    <property type="match status" value="1"/>
</dbReference>
<dbReference type="InterPro" id="IPR006626">
    <property type="entry name" value="PbH1"/>
</dbReference>
<evidence type="ECO:0008006" key="3">
    <source>
        <dbReference type="Google" id="ProtNLM"/>
    </source>
</evidence>
<dbReference type="EMBL" id="QXHD01000004">
    <property type="protein sequence ID" value="NEZ60939.1"/>
    <property type="molecule type" value="Genomic_DNA"/>
</dbReference>
<dbReference type="SMART" id="SM00710">
    <property type="entry name" value="PbH1"/>
    <property type="match status" value="9"/>
</dbReference>
<dbReference type="RefSeq" id="WP_163703223.1">
    <property type="nucleotide sequence ID" value="NZ_QXHD01000004.1"/>
</dbReference>
<evidence type="ECO:0000313" key="2">
    <source>
        <dbReference type="Proteomes" id="UP000481033"/>
    </source>
</evidence>
<dbReference type="PANTHER" id="PTHR11319:SF35">
    <property type="entry name" value="OUTER MEMBRANE PROTEIN PMPC-RELATED"/>
    <property type="match status" value="1"/>
</dbReference>
<protein>
    <recommendedName>
        <fullName evidence="3">Right-handed parallel beta-helix repeat-containing protein</fullName>
    </recommendedName>
</protein>
<name>A0A6M0RXL9_9CYAN</name>
<accession>A0A6M0RXL9</accession>
<gene>
    <name evidence="1" type="ORF">DXZ20_35970</name>
</gene>
<evidence type="ECO:0000313" key="1">
    <source>
        <dbReference type="EMBL" id="NEZ60939.1"/>
    </source>
</evidence>
<dbReference type="Proteomes" id="UP000481033">
    <property type="component" value="Unassembled WGS sequence"/>
</dbReference>
<proteinExistence type="predicted"/>
<dbReference type="InterPro" id="IPR059226">
    <property type="entry name" value="Choice_anch_Q_dom"/>
</dbReference>
<comment type="caution">
    <text evidence="1">The sequence shown here is derived from an EMBL/GenBank/DDBJ whole genome shotgun (WGS) entry which is preliminary data.</text>
</comment>
<organism evidence="1 2">
    <name type="scientific">Adonisia turfae CCMR0081</name>
    <dbReference type="NCBI Taxonomy" id="2292702"/>
    <lineage>
        <taxon>Bacteria</taxon>
        <taxon>Bacillati</taxon>
        <taxon>Cyanobacteriota</taxon>
        <taxon>Adonisia</taxon>
        <taxon>Adonisia turfae</taxon>
    </lineage>
</organism>
<reference evidence="1 2" key="1">
    <citation type="journal article" date="2020" name="Microb. Ecol.">
        <title>Ecogenomics of the Marine Benthic Filamentous Cyanobacterium Adonisia.</title>
        <authorList>
            <person name="Walter J.M."/>
            <person name="Coutinho F.H."/>
            <person name="Leomil L."/>
            <person name="Hargreaves P.I."/>
            <person name="Campeao M.E."/>
            <person name="Vieira V.V."/>
            <person name="Silva B.S."/>
            <person name="Fistarol G.O."/>
            <person name="Salomon P.S."/>
            <person name="Sawabe T."/>
            <person name="Mino S."/>
            <person name="Hosokawa M."/>
            <person name="Miyashita H."/>
            <person name="Maruyama F."/>
            <person name="van Verk M.C."/>
            <person name="Dutilh B.E."/>
            <person name="Thompson C.C."/>
            <person name="Thompson F.L."/>
        </authorList>
    </citation>
    <scope>NUCLEOTIDE SEQUENCE [LARGE SCALE GENOMIC DNA]</scope>
    <source>
        <strain evidence="1 2">CCMR0081</strain>
    </source>
</reference>
<dbReference type="InterPro" id="IPR011050">
    <property type="entry name" value="Pectin_lyase_fold/virulence"/>
</dbReference>
<dbReference type="SUPFAM" id="SSF51126">
    <property type="entry name" value="Pectin lyase-like"/>
    <property type="match status" value="1"/>
</dbReference>